<sequence>MDNQTPIQDLENIPATPKLEPDTSDIADLIKPSQIPTADLYKDFTLKLEEALENNNNWKEQVYWCLDGLNRLLNAFIDFRKVQDDSLKELPKIEAQTEYIKDQVKRIEQISQTYNAYFDEFNYIMGKNNGLINQNFAYVQNEISLANSILTQTTNNIHDILKYKSEVESTLSKLNALPEAQKRLNELFSKSEAYLNDLNKATIEAQTSIGQHSIEAQNALQSLRGQLDNNLSQRAQELQNNLKSLESSLAENIKQKLEQNNSTIEEYKKLAQEKIQEMQRYLAVAIKLRDYAQATQKALDQILKEALDQINATTAHQKLAIETHTNSLIDQSKESIKEYQKSMIKEFNKDSAPLAAALATIQTLLEKLQARSTKLGLDFTTTTYTENATFAVPKAGIYYYVFLQAGAGSNTDGNNQNITSFGDKLSISNTSTATSGTVKSAWLKLENQENISISVASGGLCVVSYATRLKLEDVAKDSIATEGA</sequence>
<dbReference type="OrthoDB" id="5325889at2"/>
<keyword evidence="1" id="KW-0175">Coiled coil</keyword>
<organism evidence="2 3">
    <name type="scientific">Helicobacter suis</name>
    <dbReference type="NCBI Taxonomy" id="104628"/>
    <lineage>
        <taxon>Bacteria</taxon>
        <taxon>Pseudomonadati</taxon>
        <taxon>Campylobacterota</taxon>
        <taxon>Epsilonproteobacteria</taxon>
        <taxon>Campylobacterales</taxon>
        <taxon>Helicobacteraceae</taxon>
        <taxon>Helicobacter</taxon>
    </lineage>
</organism>
<dbReference type="EMBL" id="AP019774">
    <property type="protein sequence ID" value="BCD70395.1"/>
    <property type="molecule type" value="Genomic_DNA"/>
</dbReference>
<accession>A0A6J4CYW0</accession>
<evidence type="ECO:0000256" key="1">
    <source>
        <dbReference type="SAM" id="Coils"/>
    </source>
</evidence>
<proteinExistence type="predicted"/>
<evidence type="ECO:0000313" key="3">
    <source>
        <dbReference type="Proteomes" id="UP000317935"/>
    </source>
</evidence>
<name>A0A6J4CYW0_9HELI</name>
<dbReference type="AlphaFoldDB" id="A0A6J4CYW0"/>
<evidence type="ECO:0000313" key="2">
    <source>
        <dbReference type="EMBL" id="BCD70395.1"/>
    </source>
</evidence>
<gene>
    <name evidence="2" type="ORF">SNTW_10400</name>
</gene>
<dbReference type="RefSeq" id="WP_064430141.1">
    <property type="nucleotide sequence ID" value="NZ_AP019774.1"/>
</dbReference>
<feature type="coiled-coil region" evidence="1">
    <location>
        <begin position="228"/>
        <end position="284"/>
    </location>
</feature>
<protein>
    <submittedName>
        <fullName evidence="2">Uncharacterized protein</fullName>
    </submittedName>
</protein>
<dbReference type="Proteomes" id="UP000317935">
    <property type="component" value="Chromosome"/>
</dbReference>
<reference evidence="2 3" key="1">
    <citation type="submission" date="2019-06" db="EMBL/GenBank/DDBJ databases">
        <title>Complete genome sequence of Helicobacter suis SNTW101c.</title>
        <authorList>
            <person name="Rimbara E."/>
            <person name="Suzuki M."/>
            <person name="Matsui H."/>
            <person name="Nakamura M."/>
            <person name="Mori S."/>
            <person name="Shibayama K."/>
        </authorList>
    </citation>
    <scope>NUCLEOTIDE SEQUENCE [LARGE SCALE GENOMIC DNA]</scope>
    <source>
        <strain evidence="2 3">SNTW101c</strain>
    </source>
</reference>